<keyword evidence="2" id="KW-0732">Signal</keyword>
<dbReference type="Gene3D" id="2.60.40.1080">
    <property type="match status" value="1"/>
</dbReference>
<proteinExistence type="predicted"/>
<evidence type="ECO:0008006" key="4">
    <source>
        <dbReference type="Google" id="ProtNLM"/>
    </source>
</evidence>
<feature type="signal peptide" evidence="2">
    <location>
        <begin position="1"/>
        <end position="25"/>
    </location>
</feature>
<evidence type="ECO:0000256" key="1">
    <source>
        <dbReference type="SAM" id="MobiDB-lite"/>
    </source>
</evidence>
<name>A0A6B0Y1A0_9RHOB</name>
<sequence>MKLRNRVSPNAWPIFAALAGAIVLASCGGSSSPGGTSLPSAGGAPEMTVTPPRNRAPETKGTVPALTLSADGRAESVDVAAYFRDPDGDDLAYSAASDRPDIVEVAMSGSTLTLTPVSTGTAIVTVTASDGIAEAVQTVAVTVPERRNGPESTQEPATNSPPAQASEESVQEPEKRLTGIRITLGRRSDREASMRMTTVPDGAPWSNIGFDIDPFEAGRMCCYSSYADIVFLGFRCQSGYNGSVSITTNVSQRGGPRASRSVSFTCR</sequence>
<feature type="region of interest" description="Disordered" evidence="1">
    <location>
        <begin position="32"/>
        <end position="62"/>
    </location>
</feature>
<evidence type="ECO:0000256" key="2">
    <source>
        <dbReference type="SAM" id="SignalP"/>
    </source>
</evidence>
<feature type="compositionally biased region" description="Polar residues" evidence="1">
    <location>
        <begin position="150"/>
        <end position="168"/>
    </location>
</feature>
<feature type="chain" id="PRO_5025430730" description="BIG2 domain-containing protein" evidence="2">
    <location>
        <begin position="26"/>
        <end position="267"/>
    </location>
</feature>
<dbReference type="PROSITE" id="PS51257">
    <property type="entry name" value="PROKAR_LIPOPROTEIN"/>
    <property type="match status" value="1"/>
</dbReference>
<reference evidence="3" key="1">
    <citation type="submission" date="2019-09" db="EMBL/GenBank/DDBJ databases">
        <title>Characterisation of the sponge microbiome using genome-centric metagenomics.</title>
        <authorList>
            <person name="Engelberts J.P."/>
            <person name="Robbins S.J."/>
            <person name="De Goeij J.M."/>
            <person name="Aranda M."/>
            <person name="Bell S.C."/>
            <person name="Webster N.S."/>
        </authorList>
    </citation>
    <scope>NUCLEOTIDE SEQUENCE</scope>
    <source>
        <strain evidence="3">SB0664_bin_43</strain>
    </source>
</reference>
<evidence type="ECO:0000313" key="3">
    <source>
        <dbReference type="EMBL" id="MXY33877.1"/>
    </source>
</evidence>
<protein>
    <recommendedName>
        <fullName evidence="4">BIG2 domain-containing protein</fullName>
    </recommendedName>
</protein>
<dbReference type="EMBL" id="VXRY01000291">
    <property type="protein sequence ID" value="MXY33877.1"/>
    <property type="molecule type" value="Genomic_DNA"/>
</dbReference>
<feature type="region of interest" description="Disordered" evidence="1">
    <location>
        <begin position="142"/>
        <end position="176"/>
    </location>
</feature>
<comment type="caution">
    <text evidence="3">The sequence shown here is derived from an EMBL/GenBank/DDBJ whole genome shotgun (WGS) entry which is preliminary data.</text>
</comment>
<accession>A0A6B0Y1A0</accession>
<gene>
    <name evidence="3" type="ORF">F4Y60_07260</name>
</gene>
<dbReference type="AlphaFoldDB" id="A0A6B0Y1A0"/>
<organism evidence="3">
    <name type="scientific">Boseongicola sp. SB0664_bin_43</name>
    <dbReference type="NCBI Taxonomy" id="2604844"/>
    <lineage>
        <taxon>Bacteria</taxon>
        <taxon>Pseudomonadati</taxon>
        <taxon>Pseudomonadota</taxon>
        <taxon>Alphaproteobacteria</taxon>
        <taxon>Rhodobacterales</taxon>
        <taxon>Paracoccaceae</taxon>
        <taxon>Boseongicola</taxon>
    </lineage>
</organism>
<feature type="compositionally biased region" description="Low complexity" evidence="1">
    <location>
        <begin position="32"/>
        <end position="45"/>
    </location>
</feature>